<dbReference type="GO" id="GO:0016780">
    <property type="term" value="F:phosphotransferase activity, for other substituted phosphate groups"/>
    <property type="evidence" value="ECO:0007669"/>
    <property type="project" value="InterPro"/>
</dbReference>
<evidence type="ECO:0000256" key="12">
    <source>
        <dbReference type="SAM" id="MobiDB-lite"/>
    </source>
</evidence>
<keyword evidence="6" id="KW-1133">Transmembrane helix</keyword>
<comment type="subcellular location">
    <subcellularLocation>
        <location evidence="1">Membrane</location>
        <topology evidence="1">Multi-pass membrane protein</topology>
    </subcellularLocation>
</comment>
<dbReference type="Gene3D" id="1.20.120.1760">
    <property type="match status" value="1"/>
</dbReference>
<evidence type="ECO:0000256" key="4">
    <source>
        <dbReference type="ARBA" id="ARBA00022679"/>
    </source>
</evidence>
<comment type="similarity">
    <text evidence="2 11">Belongs to the CDP-alcohol phosphatidyltransferase class-I family.</text>
</comment>
<dbReference type="GO" id="GO:0016020">
    <property type="term" value="C:membrane"/>
    <property type="evidence" value="ECO:0007669"/>
    <property type="project" value="UniProtKB-SubCell"/>
</dbReference>
<dbReference type="GO" id="GO:0046474">
    <property type="term" value="P:glycerophospholipid biosynthetic process"/>
    <property type="evidence" value="ECO:0007669"/>
    <property type="project" value="TreeGrafter"/>
</dbReference>
<evidence type="ECO:0000256" key="9">
    <source>
        <dbReference type="ARBA" id="ARBA00023209"/>
    </source>
</evidence>
<keyword evidence="4 11" id="KW-0808">Transferase</keyword>
<evidence type="ECO:0000256" key="2">
    <source>
        <dbReference type="ARBA" id="ARBA00010441"/>
    </source>
</evidence>
<dbReference type="InterPro" id="IPR050324">
    <property type="entry name" value="CDP-alcohol_PTase-I"/>
</dbReference>
<dbReference type="AlphaFoldDB" id="I0L4K9"/>
<dbReference type="Proteomes" id="UP000003448">
    <property type="component" value="Unassembled WGS sequence"/>
</dbReference>
<accession>I0L4K9</accession>
<feature type="compositionally biased region" description="Basic and acidic residues" evidence="12">
    <location>
        <begin position="205"/>
        <end position="215"/>
    </location>
</feature>
<dbReference type="STRING" id="1150864.MILUP08_43667"/>
<keyword evidence="8" id="KW-0472">Membrane</keyword>
<evidence type="ECO:0000313" key="14">
    <source>
        <dbReference type="Proteomes" id="UP000003448"/>
    </source>
</evidence>
<dbReference type="InterPro" id="IPR048254">
    <property type="entry name" value="CDP_ALCOHOL_P_TRANSF_CS"/>
</dbReference>
<gene>
    <name evidence="13" type="ORF">MILUP08_43667</name>
</gene>
<sequence length="321" mass="33486">MSRRPARAEHPRDTGDQTPGDQVLTLPNLISFGRLLGVPLFLYLFLVARADVAAVVVLAIGGTTDWVDGWIARRLRQVSRLGELLDPLADRLYILATLLAFTAREVVPWQFTAALLAREALLLGSLAVLRRYGYGPPPVHYVGKTATFLLLAAFPVLLLATEWSDAATATAAIGWGLPGGGWCSTGWPARCTWCRRRGWCARRAARERPRERDAARASPSGSGVRPGLPDRTVPQPPGSGVRRRGGRAPAGGVVAGRVPGLAGAVGQPGRGGGAGFPVRGGVSPDDGGRAGACPGPLRVGGADQGAGESDRPVVGARGPVA</sequence>
<dbReference type="PROSITE" id="PS00379">
    <property type="entry name" value="CDP_ALCOHOL_P_TRANSF"/>
    <property type="match status" value="1"/>
</dbReference>
<evidence type="ECO:0000256" key="6">
    <source>
        <dbReference type="ARBA" id="ARBA00022989"/>
    </source>
</evidence>
<dbReference type="PANTHER" id="PTHR14269">
    <property type="entry name" value="CDP-DIACYLGLYCEROL--GLYCEROL-3-PHOSPHATE 3-PHOSPHATIDYLTRANSFERASE-RELATED"/>
    <property type="match status" value="1"/>
</dbReference>
<protein>
    <submittedName>
        <fullName evidence="13">CDP-diacylglycerol-phosphatidylglycerol phosphatidyltransferase (Probable wrong stop codon)</fullName>
        <ecNumber evidence="13">2.7.8.-</ecNumber>
    </submittedName>
</protein>
<keyword evidence="5" id="KW-0812">Transmembrane</keyword>
<keyword evidence="3" id="KW-0444">Lipid biosynthesis</keyword>
<dbReference type="Pfam" id="PF01066">
    <property type="entry name" value="CDP-OH_P_transf"/>
    <property type="match status" value="1"/>
</dbReference>
<feature type="region of interest" description="Disordered" evidence="12">
    <location>
        <begin position="205"/>
        <end position="321"/>
    </location>
</feature>
<proteinExistence type="inferred from homology"/>
<feature type="compositionally biased region" description="Gly residues" evidence="12">
    <location>
        <begin position="266"/>
        <end position="275"/>
    </location>
</feature>
<organism evidence="13 14">
    <name type="scientific">Micromonospora lupini str. Lupac 08</name>
    <dbReference type="NCBI Taxonomy" id="1150864"/>
    <lineage>
        <taxon>Bacteria</taxon>
        <taxon>Bacillati</taxon>
        <taxon>Actinomycetota</taxon>
        <taxon>Actinomycetes</taxon>
        <taxon>Micromonosporales</taxon>
        <taxon>Micromonosporaceae</taxon>
        <taxon>Micromonospora</taxon>
    </lineage>
</organism>
<evidence type="ECO:0000313" key="13">
    <source>
        <dbReference type="EMBL" id="CCH18756.1"/>
    </source>
</evidence>
<evidence type="ECO:0000256" key="3">
    <source>
        <dbReference type="ARBA" id="ARBA00022516"/>
    </source>
</evidence>
<dbReference type="EMBL" id="CAIE01000027">
    <property type="protein sequence ID" value="CCH18756.1"/>
    <property type="molecule type" value="Genomic_DNA"/>
</dbReference>
<dbReference type="EC" id="2.7.8.-" evidence="13"/>
<feature type="compositionally biased region" description="Basic and acidic residues" evidence="12">
    <location>
        <begin position="1"/>
        <end position="15"/>
    </location>
</feature>
<evidence type="ECO:0000256" key="5">
    <source>
        <dbReference type="ARBA" id="ARBA00022692"/>
    </source>
</evidence>
<evidence type="ECO:0000256" key="1">
    <source>
        <dbReference type="ARBA" id="ARBA00004141"/>
    </source>
</evidence>
<comment type="caution">
    <text evidence="13">The sequence shown here is derived from an EMBL/GenBank/DDBJ whole genome shotgun (WGS) entry which is preliminary data.</text>
</comment>
<dbReference type="eggNOG" id="COG0558">
    <property type="taxonomic scope" value="Bacteria"/>
</dbReference>
<reference evidence="14" key="1">
    <citation type="journal article" date="2012" name="J. Bacteriol.">
        <title>Genome Sequence of Micromonospora lupini Lupac 08, Isolated from Root Nodules of Lupinus angustifolius.</title>
        <authorList>
            <person name="Alonso-Vega P."/>
            <person name="Normand P."/>
            <person name="Bacigalupe R."/>
            <person name="Pujic P."/>
            <person name="Lajus A."/>
            <person name="Vallenet D."/>
            <person name="Carro L."/>
            <person name="Coll P."/>
            <person name="Trujillo M.E."/>
        </authorList>
    </citation>
    <scope>NUCLEOTIDE SEQUENCE [LARGE SCALE GENOMIC DNA]</scope>
    <source>
        <strain evidence="14">Lupac 08</strain>
    </source>
</reference>
<evidence type="ECO:0000256" key="10">
    <source>
        <dbReference type="ARBA" id="ARBA00023264"/>
    </source>
</evidence>
<name>I0L4K9_9ACTN</name>
<keyword evidence="9" id="KW-0594">Phospholipid biosynthesis</keyword>
<keyword evidence="14" id="KW-1185">Reference proteome</keyword>
<evidence type="ECO:0000256" key="8">
    <source>
        <dbReference type="ARBA" id="ARBA00023136"/>
    </source>
</evidence>
<keyword evidence="10" id="KW-1208">Phospholipid metabolism</keyword>
<dbReference type="InterPro" id="IPR000462">
    <property type="entry name" value="CDP-OH_P_trans"/>
</dbReference>
<dbReference type="PANTHER" id="PTHR14269:SF62">
    <property type="entry name" value="CDP-DIACYLGLYCEROL--GLYCEROL-3-PHOSPHATE 3-PHOSPHATIDYLTRANSFERASE 1, CHLOROPLASTIC"/>
    <property type="match status" value="1"/>
</dbReference>
<keyword evidence="7" id="KW-0443">Lipid metabolism</keyword>
<feature type="compositionally biased region" description="Low complexity" evidence="12">
    <location>
        <begin position="250"/>
        <end position="265"/>
    </location>
</feature>
<evidence type="ECO:0000256" key="7">
    <source>
        <dbReference type="ARBA" id="ARBA00023098"/>
    </source>
</evidence>
<evidence type="ECO:0000256" key="11">
    <source>
        <dbReference type="RuleBase" id="RU003750"/>
    </source>
</evidence>
<dbReference type="InterPro" id="IPR043130">
    <property type="entry name" value="CDP-OH_PTrfase_TM_dom"/>
</dbReference>
<feature type="region of interest" description="Disordered" evidence="12">
    <location>
        <begin position="1"/>
        <end position="20"/>
    </location>
</feature>